<feature type="domain" description="CYTH" evidence="1">
    <location>
        <begin position="8"/>
        <end position="194"/>
    </location>
</feature>
<dbReference type="AlphaFoldDB" id="A0A552WMH2"/>
<dbReference type="RefSeq" id="WP_143419392.1">
    <property type="nucleotide sequence ID" value="NZ_VJXR01000059.1"/>
</dbReference>
<dbReference type="InterPro" id="IPR012042">
    <property type="entry name" value="NeuTTM/CthTTM-like"/>
</dbReference>
<dbReference type="InterPro" id="IPR023577">
    <property type="entry name" value="CYTH_domain"/>
</dbReference>
<name>A0A552WMH2_9MICO</name>
<sequence>MSDTGYGDFEFERKFFVRELPAVVRTEPEPALIVQSYFLAADGYALRIRLEAPAGAMDEVPGPGLGTPAGTLPPAGGAVDTDALLRALEGAVTFCALTAKGPYVGGTRYEAERELDPMVGLAMVRRGGALVVKYRHSVWLGVDGWVIDEFLGDNAPLVVAECERGGPVTDLAIPDFCLTEVTDDPRFANDALAGSPYGRWRSAFEREVDLTGPRFLQDFGHNQLGLPSDA</sequence>
<organism evidence="2 3">
    <name type="scientific">Georgenia yuyongxinii</name>
    <dbReference type="NCBI Taxonomy" id="2589797"/>
    <lineage>
        <taxon>Bacteria</taxon>
        <taxon>Bacillati</taxon>
        <taxon>Actinomycetota</taxon>
        <taxon>Actinomycetes</taxon>
        <taxon>Micrococcales</taxon>
        <taxon>Bogoriellaceae</taxon>
        <taxon>Georgenia</taxon>
    </lineage>
</organism>
<comment type="caution">
    <text evidence="2">The sequence shown here is derived from an EMBL/GenBank/DDBJ whole genome shotgun (WGS) entry which is preliminary data.</text>
</comment>
<gene>
    <name evidence="2" type="ORF">FJ693_15600</name>
</gene>
<dbReference type="SMART" id="SM01118">
    <property type="entry name" value="CYTH"/>
    <property type="match status" value="1"/>
</dbReference>
<keyword evidence="3" id="KW-1185">Reference proteome</keyword>
<dbReference type="PANTHER" id="PTHR40114">
    <property type="entry name" value="SLR0698 PROTEIN"/>
    <property type="match status" value="1"/>
</dbReference>
<accession>A0A552WMH2</accession>
<dbReference type="PANTHER" id="PTHR40114:SF1">
    <property type="entry name" value="SLR0698 PROTEIN"/>
    <property type="match status" value="1"/>
</dbReference>
<reference evidence="2 3" key="1">
    <citation type="submission" date="2019-07" db="EMBL/GenBank/DDBJ databases">
        <title>Georgenia wutianyii sp. nov. and Georgenia *** sp. nov. isolated from plateau pika (Ochotona curzoniae) in the Qinghai-Tibet plateau of China.</title>
        <authorList>
            <person name="Tian Z."/>
        </authorList>
    </citation>
    <scope>NUCLEOTIDE SEQUENCE [LARGE SCALE GENOMIC DNA]</scope>
    <source>
        <strain evidence="2 3">Z446</strain>
    </source>
</reference>
<dbReference type="SUPFAM" id="SSF55154">
    <property type="entry name" value="CYTH-like phosphatases"/>
    <property type="match status" value="1"/>
</dbReference>
<evidence type="ECO:0000313" key="3">
    <source>
        <dbReference type="Proteomes" id="UP000318693"/>
    </source>
</evidence>
<evidence type="ECO:0000313" key="2">
    <source>
        <dbReference type="EMBL" id="TRW43966.1"/>
    </source>
</evidence>
<proteinExistence type="predicted"/>
<dbReference type="Gene3D" id="2.40.320.10">
    <property type="entry name" value="Hypothetical Protein Pfu-838710-001"/>
    <property type="match status" value="1"/>
</dbReference>
<evidence type="ECO:0000259" key="1">
    <source>
        <dbReference type="SMART" id="SM01118"/>
    </source>
</evidence>
<protein>
    <recommendedName>
        <fullName evidence="1">CYTH domain-containing protein</fullName>
    </recommendedName>
</protein>
<dbReference type="Proteomes" id="UP000318693">
    <property type="component" value="Unassembled WGS sequence"/>
</dbReference>
<dbReference type="InterPro" id="IPR033469">
    <property type="entry name" value="CYTH-like_dom_sf"/>
</dbReference>
<dbReference type="EMBL" id="VJXR01000059">
    <property type="protein sequence ID" value="TRW43966.1"/>
    <property type="molecule type" value="Genomic_DNA"/>
</dbReference>